<keyword evidence="1" id="KW-0808">Transferase</keyword>
<dbReference type="EMBL" id="CM039174">
    <property type="protein sequence ID" value="KAH9751813.1"/>
    <property type="molecule type" value="Genomic_DNA"/>
</dbReference>
<organism evidence="1 2">
    <name type="scientific">Citrus sinensis</name>
    <name type="common">Sweet orange</name>
    <name type="synonym">Citrus aurantium var. sinensis</name>
    <dbReference type="NCBI Taxonomy" id="2711"/>
    <lineage>
        <taxon>Eukaryota</taxon>
        <taxon>Viridiplantae</taxon>
        <taxon>Streptophyta</taxon>
        <taxon>Embryophyta</taxon>
        <taxon>Tracheophyta</taxon>
        <taxon>Spermatophyta</taxon>
        <taxon>Magnoliopsida</taxon>
        <taxon>eudicotyledons</taxon>
        <taxon>Gunneridae</taxon>
        <taxon>Pentapetalae</taxon>
        <taxon>rosids</taxon>
        <taxon>malvids</taxon>
        <taxon>Sapindales</taxon>
        <taxon>Rutaceae</taxon>
        <taxon>Aurantioideae</taxon>
        <taxon>Citrus</taxon>
    </lineage>
</organism>
<gene>
    <name evidence="1" type="ORF">KPL71_014448</name>
</gene>
<evidence type="ECO:0000313" key="1">
    <source>
        <dbReference type="EMBL" id="KAH9751813.1"/>
    </source>
</evidence>
<keyword evidence="1" id="KW-0548">Nucleotidyltransferase</keyword>
<comment type="caution">
    <text evidence="1">The sequence shown here is derived from an EMBL/GenBank/DDBJ whole genome shotgun (WGS) entry which is preliminary data.</text>
</comment>
<accession>A0ACB8KBP4</accession>
<proteinExistence type="predicted"/>
<keyword evidence="2" id="KW-1185">Reference proteome</keyword>
<protein>
    <submittedName>
        <fullName evidence="1">Reverse transcriptase Ty1/copia-type domain-containing protein</fullName>
    </submittedName>
</protein>
<name>A0ACB8KBP4_CITSI</name>
<sequence length="239" mass="27623">MREEFEALQKNRTWELVPPSRDQKVVGNKWVYKVKYNPDSIVARYKVRLVAKGFHQTAGINFNETFSLVAKSPTIIIVLNLAVMNNWDIKQVDMNNAFLHGELCEEVFISQPKGFEDKRKPQYICKLKKALYGLKQTPRAWYNKLNGDTVLLLVYVDDILLTRSNSRIIDDVIQKLNKSFSLKDLGSLKYFLGIEVERIAEGMHLSQGKYITDLLKRTGMENYKSLPTPMSTSTKLRKE</sequence>
<dbReference type="Proteomes" id="UP000829398">
    <property type="component" value="Chromosome 5"/>
</dbReference>
<reference evidence="2" key="1">
    <citation type="journal article" date="2023" name="Hortic. Res.">
        <title>A chromosome-level phased genome enabling allele-level studies in sweet orange: a case study on citrus Huanglongbing tolerance.</title>
        <authorList>
            <person name="Wu B."/>
            <person name="Yu Q."/>
            <person name="Deng Z."/>
            <person name="Duan Y."/>
            <person name="Luo F."/>
            <person name="Gmitter F. Jr."/>
        </authorList>
    </citation>
    <scope>NUCLEOTIDE SEQUENCE [LARGE SCALE GENOMIC DNA]</scope>
    <source>
        <strain evidence="2">cv. Valencia</strain>
    </source>
</reference>
<keyword evidence="1" id="KW-0695">RNA-directed DNA polymerase</keyword>
<evidence type="ECO:0000313" key="2">
    <source>
        <dbReference type="Proteomes" id="UP000829398"/>
    </source>
</evidence>